<dbReference type="InterPro" id="IPR003959">
    <property type="entry name" value="ATPase_AAA_core"/>
</dbReference>
<reference evidence="16 17" key="1">
    <citation type="submission" date="2014-05" db="EMBL/GenBank/DDBJ databases">
        <title>Draft genome sequence of a rare smut relative, Tilletiaria anomala UBC 951.</title>
        <authorList>
            <consortium name="DOE Joint Genome Institute"/>
            <person name="Toome M."/>
            <person name="Kuo A."/>
            <person name="Henrissat B."/>
            <person name="Lipzen A."/>
            <person name="Tritt A."/>
            <person name="Yoshinaga Y."/>
            <person name="Zane M."/>
            <person name="Barry K."/>
            <person name="Grigoriev I.V."/>
            <person name="Spatafora J.W."/>
            <person name="Aimea M.C."/>
        </authorList>
    </citation>
    <scope>NUCLEOTIDE SEQUENCE [LARGE SCALE GENOMIC DNA]</scope>
    <source>
        <strain evidence="16 17">UBC 951</strain>
    </source>
</reference>
<evidence type="ECO:0000259" key="14">
    <source>
        <dbReference type="SMART" id="SM00382"/>
    </source>
</evidence>
<dbReference type="Pfam" id="PF00004">
    <property type="entry name" value="AAA"/>
    <property type="match status" value="1"/>
</dbReference>
<evidence type="ECO:0000256" key="13">
    <source>
        <dbReference type="SAM" id="MobiDB-lite"/>
    </source>
</evidence>
<evidence type="ECO:0008006" key="18">
    <source>
        <dbReference type="Google" id="ProtNLM"/>
    </source>
</evidence>
<dbReference type="FunFam" id="3.40.50.300:FF:000768">
    <property type="entry name" value="Probable mitochondrial chaperone bcs1"/>
    <property type="match status" value="1"/>
</dbReference>
<name>A0A066WNK4_TILAU</name>
<dbReference type="GeneID" id="25262803"/>
<dbReference type="Gene3D" id="3.40.50.300">
    <property type="entry name" value="P-loop containing nucleotide triphosphate hydrolases"/>
    <property type="match status" value="1"/>
</dbReference>
<keyword evidence="3" id="KW-0812">Transmembrane</keyword>
<dbReference type="InterPro" id="IPR050747">
    <property type="entry name" value="Mitochondrial_chaperone_BCS1"/>
</dbReference>
<evidence type="ECO:0000256" key="9">
    <source>
        <dbReference type="ARBA" id="ARBA00023128"/>
    </source>
</evidence>
<proteinExistence type="inferred from homology"/>
<evidence type="ECO:0000256" key="7">
    <source>
        <dbReference type="ARBA" id="ARBA00022840"/>
    </source>
</evidence>
<feature type="domain" description="BCS1 N-terminal" evidence="15">
    <location>
        <begin position="87"/>
        <end position="326"/>
    </location>
</feature>
<dbReference type="InterPro" id="IPR057495">
    <property type="entry name" value="AAA_lid_BCS1"/>
</dbReference>
<dbReference type="RefSeq" id="XP_013245423.1">
    <property type="nucleotide sequence ID" value="XM_013389969.1"/>
</dbReference>
<keyword evidence="8" id="KW-1133">Transmembrane helix</keyword>
<dbReference type="GO" id="GO:0016887">
    <property type="term" value="F:ATP hydrolysis activity"/>
    <property type="evidence" value="ECO:0007669"/>
    <property type="project" value="InterPro"/>
</dbReference>
<dbReference type="CDD" id="cd19510">
    <property type="entry name" value="RecA-like_BCS1"/>
    <property type="match status" value="1"/>
</dbReference>
<dbReference type="InParanoid" id="A0A066WNK4"/>
<evidence type="ECO:0000313" key="17">
    <source>
        <dbReference type="Proteomes" id="UP000027361"/>
    </source>
</evidence>
<dbReference type="OrthoDB" id="10251412at2759"/>
<dbReference type="InterPro" id="IPR014851">
    <property type="entry name" value="BCS1_N"/>
</dbReference>
<gene>
    <name evidence="16" type="ORF">K437DRAFT_231915</name>
</gene>
<evidence type="ECO:0000256" key="2">
    <source>
        <dbReference type="ARBA" id="ARBA00007448"/>
    </source>
</evidence>
<dbReference type="GO" id="GO:0034551">
    <property type="term" value="P:mitochondrial respiratory chain complex III assembly"/>
    <property type="evidence" value="ECO:0007669"/>
    <property type="project" value="UniProtKB-ARBA"/>
</dbReference>
<keyword evidence="5" id="KW-0999">Mitochondrion inner membrane</keyword>
<dbReference type="EMBL" id="JMSN01000008">
    <property type="protein sequence ID" value="KDN52584.1"/>
    <property type="molecule type" value="Genomic_DNA"/>
</dbReference>
<dbReference type="OMA" id="PSKDRAH"/>
<keyword evidence="4 12" id="KW-0547">Nucleotide-binding</keyword>
<accession>A0A066WNK4</accession>
<keyword evidence="6" id="KW-0378">Hydrolase</keyword>
<dbReference type="Proteomes" id="UP000027361">
    <property type="component" value="Unassembled WGS sequence"/>
</dbReference>
<dbReference type="Pfam" id="PF08740">
    <property type="entry name" value="BCS1_N"/>
    <property type="match status" value="1"/>
</dbReference>
<dbReference type="FunCoup" id="A0A066WNK4">
    <property type="interactions" value="132"/>
</dbReference>
<evidence type="ECO:0000256" key="1">
    <source>
        <dbReference type="ARBA" id="ARBA00004434"/>
    </source>
</evidence>
<dbReference type="InterPro" id="IPR003593">
    <property type="entry name" value="AAA+_ATPase"/>
</dbReference>
<dbReference type="STRING" id="1037660.A0A066WNK4"/>
<feature type="compositionally biased region" description="Low complexity" evidence="13">
    <location>
        <begin position="1"/>
        <end position="12"/>
    </location>
</feature>
<comment type="subcellular location">
    <subcellularLocation>
        <location evidence="1">Mitochondrion inner membrane</location>
        <topology evidence="1">Single-pass membrane protein</topology>
    </subcellularLocation>
</comment>
<dbReference type="GO" id="GO:0005743">
    <property type="term" value="C:mitochondrial inner membrane"/>
    <property type="evidence" value="ECO:0007669"/>
    <property type="project" value="UniProtKB-SubCell"/>
</dbReference>
<dbReference type="InterPro" id="IPR003960">
    <property type="entry name" value="ATPase_AAA_CS"/>
</dbReference>
<feature type="region of interest" description="Disordered" evidence="13">
    <location>
        <begin position="1"/>
        <end position="58"/>
    </location>
</feature>
<evidence type="ECO:0000256" key="12">
    <source>
        <dbReference type="RuleBase" id="RU003651"/>
    </source>
</evidence>
<comment type="catalytic activity">
    <reaction evidence="11">
        <text>ATP + H2O = ADP + phosphate + H(+)</text>
        <dbReference type="Rhea" id="RHEA:13065"/>
        <dbReference type="ChEBI" id="CHEBI:15377"/>
        <dbReference type="ChEBI" id="CHEBI:15378"/>
        <dbReference type="ChEBI" id="CHEBI:30616"/>
        <dbReference type="ChEBI" id="CHEBI:43474"/>
        <dbReference type="ChEBI" id="CHEBI:456216"/>
    </reaction>
    <physiologicalReaction direction="left-to-right" evidence="11">
        <dbReference type="Rhea" id="RHEA:13066"/>
    </physiologicalReaction>
</comment>
<evidence type="ECO:0000256" key="8">
    <source>
        <dbReference type="ARBA" id="ARBA00022989"/>
    </source>
</evidence>
<dbReference type="InterPro" id="IPR027417">
    <property type="entry name" value="P-loop_NTPase"/>
</dbReference>
<keyword evidence="9" id="KW-0496">Mitochondrion</keyword>
<evidence type="ECO:0000256" key="10">
    <source>
        <dbReference type="ARBA" id="ARBA00023136"/>
    </source>
</evidence>
<sequence>MQSMAPSQAASGQAGGFDKASPGVEPRIDPSSATSSGTSAKGTTKGLGPSSSNVGEPCTDINGSTISALLPASISENPYFSAGFGLMIFGAALGIARKSITVGAAGVQRRMLVSLEITSKDRAYPWFLYWMGKQAEAASLREVGLLPPLPREGVLQLAGITRPPLYNASSADASKRSDKVIQVEGAENPLALSEETSLQPVRIFSHELSVETSAVQNVYGQDHRGGATTFTLIPGPGTHFFRYHGTWMRMQRERAERMTDLNSGRPFETVKLSTLRSASWVFPKLLNEARKLAMNATQGKTTVYTSWSVEWRPFGKPLRPRELSSVVLAKGTKEMLVHDIRHFLERGKWYAERGIPYRRGYLLHGAPGSGKTSFIMALAGYLDYNICLLNLSERGMTDDRLTHLMTNAPERSIILLEDIDAAFTGRQTAAEDGYQANVTFSGLLNALDGVASGESRIVFMTTNHADQLDPALIRPGRADVIVELGDAESEQVRRLVTRFYRRTGEVPIADSPEASGQLPDEEIDKLAGQLAELVDRESQRRRAVLGLDPSGRQRLAKGDRDASKDASQQMRQTIGPDPAASGGVSMAELQGLFIRFPEDPKAAIAAFKVESVERGNHIGKRA</sequence>
<dbReference type="SMART" id="SM00382">
    <property type="entry name" value="AAA"/>
    <property type="match status" value="1"/>
</dbReference>
<evidence type="ECO:0000256" key="4">
    <source>
        <dbReference type="ARBA" id="ARBA00022741"/>
    </source>
</evidence>
<dbReference type="Pfam" id="PF25426">
    <property type="entry name" value="AAA_lid_BCS1"/>
    <property type="match status" value="1"/>
</dbReference>
<feature type="compositionally biased region" description="Low complexity" evidence="13">
    <location>
        <begin position="31"/>
        <end position="46"/>
    </location>
</feature>
<dbReference type="PROSITE" id="PS00674">
    <property type="entry name" value="AAA"/>
    <property type="match status" value="1"/>
</dbReference>
<dbReference type="PANTHER" id="PTHR23070">
    <property type="entry name" value="BCS1 AAA-TYPE ATPASE"/>
    <property type="match status" value="1"/>
</dbReference>
<keyword evidence="17" id="KW-1185">Reference proteome</keyword>
<evidence type="ECO:0000256" key="5">
    <source>
        <dbReference type="ARBA" id="ARBA00022792"/>
    </source>
</evidence>
<feature type="domain" description="AAA+ ATPase" evidence="14">
    <location>
        <begin position="357"/>
        <end position="488"/>
    </location>
</feature>
<dbReference type="AlphaFoldDB" id="A0A066WNK4"/>
<dbReference type="SMART" id="SM01024">
    <property type="entry name" value="BCS1_N"/>
    <property type="match status" value="1"/>
</dbReference>
<protein>
    <recommendedName>
        <fullName evidence="18">Mitochondrial chaperone BCS1</fullName>
    </recommendedName>
</protein>
<keyword evidence="7 12" id="KW-0067">ATP-binding</keyword>
<evidence type="ECO:0000313" key="16">
    <source>
        <dbReference type="EMBL" id="KDN52584.1"/>
    </source>
</evidence>
<evidence type="ECO:0000256" key="6">
    <source>
        <dbReference type="ARBA" id="ARBA00022801"/>
    </source>
</evidence>
<dbReference type="HOGENOM" id="CLU_010189_6_1_1"/>
<evidence type="ECO:0000256" key="3">
    <source>
        <dbReference type="ARBA" id="ARBA00022692"/>
    </source>
</evidence>
<comment type="caution">
    <text evidence="16">The sequence shown here is derived from an EMBL/GenBank/DDBJ whole genome shotgun (WGS) entry which is preliminary data.</text>
</comment>
<dbReference type="SUPFAM" id="SSF52540">
    <property type="entry name" value="P-loop containing nucleoside triphosphate hydrolases"/>
    <property type="match status" value="1"/>
</dbReference>
<feature type="region of interest" description="Disordered" evidence="13">
    <location>
        <begin position="548"/>
        <end position="582"/>
    </location>
</feature>
<dbReference type="GO" id="GO:0005524">
    <property type="term" value="F:ATP binding"/>
    <property type="evidence" value="ECO:0007669"/>
    <property type="project" value="UniProtKB-KW"/>
</dbReference>
<evidence type="ECO:0000259" key="15">
    <source>
        <dbReference type="SMART" id="SM01024"/>
    </source>
</evidence>
<organism evidence="16 17">
    <name type="scientific">Tilletiaria anomala (strain ATCC 24038 / CBS 436.72 / UBC 951)</name>
    <dbReference type="NCBI Taxonomy" id="1037660"/>
    <lineage>
        <taxon>Eukaryota</taxon>
        <taxon>Fungi</taxon>
        <taxon>Dikarya</taxon>
        <taxon>Basidiomycota</taxon>
        <taxon>Ustilaginomycotina</taxon>
        <taxon>Exobasidiomycetes</taxon>
        <taxon>Georgefischeriales</taxon>
        <taxon>Tilletiariaceae</taxon>
        <taxon>Tilletiaria</taxon>
    </lineage>
</organism>
<evidence type="ECO:0000256" key="11">
    <source>
        <dbReference type="ARBA" id="ARBA00048778"/>
    </source>
</evidence>
<comment type="similarity">
    <text evidence="2">Belongs to the AAA ATPase family. BCS1 subfamily.</text>
</comment>
<keyword evidence="10" id="KW-0472">Membrane</keyword>